<keyword evidence="2" id="KW-1185">Reference proteome</keyword>
<dbReference type="RefSeq" id="WP_189336354.1">
    <property type="nucleotide sequence ID" value="NZ_AP023356.1"/>
</dbReference>
<name>A0ABN6CK51_9ACTN</name>
<protein>
    <submittedName>
        <fullName evidence="1">Uncharacterized protein</fullName>
    </submittedName>
</protein>
<accession>A0ABN6CK51</accession>
<dbReference type="Proteomes" id="UP000676967">
    <property type="component" value="Chromosome"/>
</dbReference>
<dbReference type="EMBL" id="AP023356">
    <property type="protein sequence ID" value="BCJ45361.1"/>
    <property type="molecule type" value="Genomic_DNA"/>
</dbReference>
<evidence type="ECO:0000313" key="1">
    <source>
        <dbReference type="EMBL" id="BCJ45361.1"/>
    </source>
</evidence>
<organism evidence="1 2">
    <name type="scientific">Actinoplanes ianthinogenes</name>
    <dbReference type="NCBI Taxonomy" id="122358"/>
    <lineage>
        <taxon>Bacteria</taxon>
        <taxon>Bacillati</taxon>
        <taxon>Actinomycetota</taxon>
        <taxon>Actinomycetes</taxon>
        <taxon>Micromonosporales</taxon>
        <taxon>Micromonosporaceae</taxon>
        <taxon>Actinoplanes</taxon>
    </lineage>
</organism>
<sequence>MNPNFSGPSMGEVDPNAIGVVISVGLALVRDEAIKDMTGGILKPPAAVIVADLVTRVGVRTSQMLTSADSLAALHGALQAWSRDLPTAARDQYEATVAEADQRYSQVVAEFRNGGGWR</sequence>
<gene>
    <name evidence="1" type="ORF">Aiant_60180</name>
</gene>
<evidence type="ECO:0000313" key="2">
    <source>
        <dbReference type="Proteomes" id="UP000676967"/>
    </source>
</evidence>
<reference evidence="1 2" key="1">
    <citation type="submission" date="2020-08" db="EMBL/GenBank/DDBJ databases">
        <title>Whole genome shotgun sequence of Actinoplanes ianthinogenes NBRC 13996.</title>
        <authorList>
            <person name="Komaki H."/>
            <person name="Tamura T."/>
        </authorList>
    </citation>
    <scope>NUCLEOTIDE SEQUENCE [LARGE SCALE GENOMIC DNA]</scope>
    <source>
        <strain evidence="1 2">NBRC 13996</strain>
    </source>
</reference>
<proteinExistence type="predicted"/>